<keyword evidence="3" id="KW-1185">Reference proteome</keyword>
<evidence type="ECO:0000313" key="2">
    <source>
        <dbReference type="EMBL" id="KAL0514978.1"/>
    </source>
</evidence>
<feature type="compositionally biased region" description="Basic residues" evidence="1">
    <location>
        <begin position="39"/>
        <end position="54"/>
    </location>
</feature>
<dbReference type="Proteomes" id="UP001500131">
    <property type="component" value="Unassembled WGS sequence"/>
</dbReference>
<comment type="caution">
    <text evidence="2">The sequence shown here is derived from an EMBL/GenBank/DDBJ whole genome shotgun (WGS) entry which is preliminary data.</text>
</comment>
<evidence type="ECO:0000313" key="3">
    <source>
        <dbReference type="Proteomes" id="UP001500131"/>
    </source>
</evidence>
<evidence type="ECO:0000256" key="1">
    <source>
        <dbReference type="SAM" id="MobiDB-lite"/>
    </source>
</evidence>
<gene>
    <name evidence="2" type="ORF">Q4I31_000109</name>
</gene>
<accession>A0AAW3B0I0</accession>
<protein>
    <submittedName>
        <fullName evidence="2">Uncharacterized protein</fullName>
    </submittedName>
</protein>
<feature type="region of interest" description="Disordered" evidence="1">
    <location>
        <begin position="1"/>
        <end position="114"/>
    </location>
</feature>
<proteinExistence type="predicted"/>
<feature type="compositionally biased region" description="Acidic residues" evidence="1">
    <location>
        <begin position="95"/>
        <end position="114"/>
    </location>
</feature>
<dbReference type="AlphaFoldDB" id="A0AAW3B0I0"/>
<sequence length="114" mass="12248">NKKNASGTGGVPPQSQVDGAKKADVGAIAMDGNDEGDRKGKKAKKNAKKGKKVASAKSVPEVEKTFSDSDEELMGNRKQRAKKKQEAHAQQGGNDWEEEGFDYGEEEEVGEQVN</sequence>
<name>A0AAW3B0I0_9TRYP</name>
<reference evidence="2 3" key="1">
    <citation type="submission" date="2024-02" db="EMBL/GenBank/DDBJ databases">
        <title>FIRST GENOME SEQUENCES OF Leishmania (Viannia) shawi, Leishmania (Viannia) lindenbergi AND Leishmania (Viannia) utingensis.</title>
        <authorList>
            <person name="Resadore F."/>
            <person name="Custodio M.G.F."/>
            <person name="Boite M.C."/>
            <person name="Cupolillo E."/>
            <person name="Ferreira G.E.M."/>
        </authorList>
    </citation>
    <scope>NUCLEOTIDE SEQUENCE [LARGE SCALE GENOMIC DNA]</scope>
    <source>
        <strain evidence="2 3">MHOM/BR/1966/M15733</strain>
    </source>
</reference>
<organism evidence="2 3">
    <name type="scientific">Leishmania lindenbergi</name>
    <dbReference type="NCBI Taxonomy" id="651832"/>
    <lineage>
        <taxon>Eukaryota</taxon>
        <taxon>Discoba</taxon>
        <taxon>Euglenozoa</taxon>
        <taxon>Kinetoplastea</taxon>
        <taxon>Metakinetoplastina</taxon>
        <taxon>Trypanosomatida</taxon>
        <taxon>Trypanosomatidae</taxon>
        <taxon>Leishmaniinae</taxon>
        <taxon>Leishmania</taxon>
    </lineage>
</organism>
<feature type="non-terminal residue" evidence="2">
    <location>
        <position position="1"/>
    </location>
</feature>
<dbReference type="EMBL" id="JBAMZK010000001">
    <property type="protein sequence ID" value="KAL0514978.1"/>
    <property type="molecule type" value="Genomic_DNA"/>
</dbReference>